<proteinExistence type="predicted"/>
<dbReference type="GO" id="GO:0016740">
    <property type="term" value="F:transferase activity"/>
    <property type="evidence" value="ECO:0007669"/>
    <property type="project" value="UniProtKB-KW"/>
</dbReference>
<name>A0A3T0N429_9RHOB</name>
<accession>A0A3T0N429</accession>
<gene>
    <name evidence="1" type="ORF">EBB79_13435</name>
</gene>
<keyword evidence="1" id="KW-0808">Transferase</keyword>
<protein>
    <submittedName>
        <fullName evidence="1">Glycosyltransferase family 2 protein</fullName>
    </submittedName>
</protein>
<organism evidence="1 2">
    <name type="scientific">Parasedimentitalea marina</name>
    <dbReference type="NCBI Taxonomy" id="2483033"/>
    <lineage>
        <taxon>Bacteria</taxon>
        <taxon>Pseudomonadati</taxon>
        <taxon>Pseudomonadota</taxon>
        <taxon>Alphaproteobacteria</taxon>
        <taxon>Rhodobacterales</taxon>
        <taxon>Paracoccaceae</taxon>
        <taxon>Parasedimentitalea</taxon>
    </lineage>
</organism>
<dbReference type="OrthoDB" id="3010234at2"/>
<evidence type="ECO:0000313" key="2">
    <source>
        <dbReference type="Proteomes" id="UP000283063"/>
    </source>
</evidence>
<reference evidence="1 2" key="1">
    <citation type="submission" date="2018-10" db="EMBL/GenBank/DDBJ databases">
        <title>Parasedimentitalea marina sp. nov., a psychrophilic bacterium isolated from deep seawater of the New Britain Trench.</title>
        <authorList>
            <person name="Cao J."/>
        </authorList>
    </citation>
    <scope>NUCLEOTIDE SEQUENCE [LARGE SCALE GENOMIC DNA]</scope>
    <source>
        <strain evidence="1 2">W43</strain>
    </source>
</reference>
<dbReference type="EMBL" id="CP033219">
    <property type="protein sequence ID" value="AZV78775.1"/>
    <property type="molecule type" value="Genomic_DNA"/>
</dbReference>
<keyword evidence="2" id="KW-1185">Reference proteome</keyword>
<dbReference type="Pfam" id="PF13704">
    <property type="entry name" value="Glyco_tranf_2_4"/>
    <property type="match status" value="1"/>
</dbReference>
<dbReference type="AlphaFoldDB" id="A0A3T0N429"/>
<dbReference type="KEGG" id="sedi:EBB79_13435"/>
<dbReference type="Proteomes" id="UP000283063">
    <property type="component" value="Chromosome"/>
</dbReference>
<evidence type="ECO:0000313" key="1">
    <source>
        <dbReference type="EMBL" id="AZV78775.1"/>
    </source>
</evidence>
<sequence length="299" mass="34722">MRPGTLLIDWKQTQNCIIAQQRQISSGCWSEPIVFLSTKDLNMGHTEIHLYAGCWNEEAMLPFFFEHYDRFVTKYFIYDNDSTDRSLEILNAHPRVTVRPLVLEGRSYSEAGLKQLRAMKFEESLLANWVTVCNIDEFFWHPDVLSYLEDMETEGVTLVKAEGYQMVSDHFPSSGEHLPATIKQGARFRKMDKIAFFKPAEVPDLGFSAGRHRSAPVGNVVRPKVEEVKLLHYKHLSLDYVLKRHSELNKRRRVRDVKKNYGYHYSEDVTLDRHALYKQDAINVVDLFTNAYSRPLKGS</sequence>